<reference evidence="2" key="1">
    <citation type="submission" date="2018-10" db="EMBL/GenBank/DDBJ databases">
        <title>Population genomic analysis revealed the cold adaptation of white poplar.</title>
        <authorList>
            <person name="Liu Y.-J."/>
        </authorList>
    </citation>
    <scope>NUCLEOTIDE SEQUENCE [LARGE SCALE GENOMIC DNA]</scope>
    <source>
        <strain evidence="2">PAL-ZL1</strain>
    </source>
</reference>
<evidence type="ECO:0000256" key="1">
    <source>
        <dbReference type="SAM" id="MobiDB-lite"/>
    </source>
</evidence>
<feature type="region of interest" description="Disordered" evidence="1">
    <location>
        <begin position="152"/>
        <end position="181"/>
    </location>
</feature>
<sequence>MTLLQFRNVNKLTTVTKLPTPSPCSDTEPYCFFPTKLPPTQTCQAEPILFGSLNITHITSGIRTKNPWLTTIPPDTRTIEIKCMEDFIVAVKQDSCQKYEQLVDILKEQSLKLDQTIENQGAQINYIRHIMGTMAQQIEFTLLKLSQAPGSFSHNTKRPVPSQEGVEFRNKEPREDRMSSYKQDPLEELMELKQQGELEEYIQDFDILWNKAEGEIVLLKGENPPKFQTIEIKQLSSLVGNQVQVADYFFCSLMTVEDGEKKATGTRTNTIMFPDIKDTDLSVSYWVSSDGNVIVAVVLATVTGGQMEGGPGSVADGEEEEGNQGRYLVCFGAEGRWVAGLWKWEEGLGRGKRRLERLISGLCRKRVNG</sequence>
<gene>
    <name evidence="2" type="ORF">D5086_0000199030</name>
</gene>
<organism evidence="2">
    <name type="scientific">Populus alba</name>
    <name type="common">White poplar</name>
    <dbReference type="NCBI Taxonomy" id="43335"/>
    <lineage>
        <taxon>Eukaryota</taxon>
        <taxon>Viridiplantae</taxon>
        <taxon>Streptophyta</taxon>
        <taxon>Embryophyta</taxon>
        <taxon>Tracheophyta</taxon>
        <taxon>Spermatophyta</taxon>
        <taxon>Magnoliopsida</taxon>
        <taxon>eudicotyledons</taxon>
        <taxon>Gunneridae</taxon>
        <taxon>Pentapetalae</taxon>
        <taxon>rosids</taxon>
        <taxon>fabids</taxon>
        <taxon>Malpighiales</taxon>
        <taxon>Salicaceae</taxon>
        <taxon>Saliceae</taxon>
        <taxon>Populus</taxon>
    </lineage>
</organism>
<accession>A0A4V6XWQ9</accession>
<protein>
    <submittedName>
        <fullName evidence="2">Uncharacterized protein</fullName>
    </submittedName>
</protein>
<feature type="compositionally biased region" description="Basic and acidic residues" evidence="1">
    <location>
        <begin position="166"/>
        <end position="179"/>
    </location>
</feature>
<evidence type="ECO:0000313" key="2">
    <source>
        <dbReference type="EMBL" id="TKR98865.1"/>
    </source>
</evidence>
<name>A0A4V6XWQ9_POPAL</name>
<dbReference type="AlphaFoldDB" id="A0A4V6XWQ9"/>
<comment type="caution">
    <text evidence="2">The sequence shown here is derived from an EMBL/GenBank/DDBJ whole genome shotgun (WGS) entry which is preliminary data.</text>
</comment>
<dbReference type="EMBL" id="RCHU01000657">
    <property type="protein sequence ID" value="TKR98865.1"/>
    <property type="molecule type" value="Genomic_DNA"/>
</dbReference>
<proteinExistence type="predicted"/>